<keyword evidence="7" id="KW-0067">ATP-binding</keyword>
<keyword evidence="3" id="KW-1003">Cell membrane</keyword>
<keyword evidence="4 11" id="KW-0812">Transmembrane</keyword>
<evidence type="ECO:0000256" key="9">
    <source>
        <dbReference type="ARBA" id="ARBA00022989"/>
    </source>
</evidence>
<dbReference type="CDD" id="cd02094">
    <property type="entry name" value="P-type_ATPase_Cu-like"/>
    <property type="match status" value="1"/>
</dbReference>
<dbReference type="SFLD" id="SFLDF00027">
    <property type="entry name" value="p-type_atpase"/>
    <property type="match status" value="1"/>
</dbReference>
<dbReference type="PROSITE" id="PS00154">
    <property type="entry name" value="ATPASE_E1_E2"/>
    <property type="match status" value="1"/>
</dbReference>
<comment type="subcellular location">
    <subcellularLocation>
        <location evidence="1">Cell membrane</location>
        <topology evidence="1">Multi-pass membrane protein</topology>
    </subcellularLocation>
</comment>
<dbReference type="GO" id="GO:0005507">
    <property type="term" value="F:copper ion binding"/>
    <property type="evidence" value="ECO:0007669"/>
    <property type="project" value="TreeGrafter"/>
</dbReference>
<dbReference type="GO" id="GO:0043682">
    <property type="term" value="F:P-type divalent copper transporter activity"/>
    <property type="evidence" value="ECO:0007669"/>
    <property type="project" value="TreeGrafter"/>
</dbReference>
<keyword evidence="10 11" id="KW-0472">Membrane</keyword>
<dbReference type="Pfam" id="PF04945">
    <property type="entry name" value="YHS"/>
    <property type="match status" value="1"/>
</dbReference>
<dbReference type="InterPro" id="IPR044492">
    <property type="entry name" value="P_typ_ATPase_HD_dom"/>
</dbReference>
<dbReference type="SMART" id="SM00746">
    <property type="entry name" value="TRASH"/>
    <property type="match status" value="1"/>
</dbReference>
<dbReference type="SFLD" id="SFLDS00003">
    <property type="entry name" value="Haloacid_Dehalogenase"/>
    <property type="match status" value="1"/>
</dbReference>
<dbReference type="PANTHER" id="PTHR43520:SF8">
    <property type="entry name" value="P-TYPE CU(+) TRANSPORTER"/>
    <property type="match status" value="1"/>
</dbReference>
<dbReference type="Gene3D" id="1.10.620.20">
    <property type="entry name" value="Ribonucleotide Reductase, subunit A"/>
    <property type="match status" value="1"/>
</dbReference>
<dbReference type="PRINTS" id="PR00119">
    <property type="entry name" value="CATATPASE"/>
</dbReference>
<keyword evidence="5" id="KW-0479">Metal-binding</keyword>
<dbReference type="InterPro" id="IPR023214">
    <property type="entry name" value="HAD_sf"/>
</dbReference>
<dbReference type="SUPFAM" id="SSF56784">
    <property type="entry name" value="HAD-like"/>
    <property type="match status" value="1"/>
</dbReference>
<organism evidence="13">
    <name type="scientific">mine drainage metagenome</name>
    <dbReference type="NCBI Taxonomy" id="410659"/>
    <lineage>
        <taxon>unclassified sequences</taxon>
        <taxon>metagenomes</taxon>
        <taxon>ecological metagenomes</taxon>
    </lineage>
</organism>
<sequence length="800" mass="84766">MTTKTTDPVCKMQITAEDDTLHADYTSERYYFCSQHCLDKFQANPSAYLKPRATTQEQSAALYTCPMHPEIRRPSPGNCPKCGMTLEPVQPGVVPSSRIEYTCSMHPEIVRNEPGTCPKCGMALEPRNAPSEDNTELNDMTRRFKASVALALPVFLMAMTSDLAPELIPGSVSMAVLQWLEFALATPVVLWAGWPIFQRGWASVVNRSLNMFSLIALGVGVAWSYSIVAMLLPGIFPPAMRSMGGTVPVYFEAAAVIMALVLLGQVMELRARSQTSAAIKLLLGLAPKSARIVRSNGNEEDIPLEQVQPGDILRVRPGEKVPVDGVVLEGASSLDESMVTGESIPVEKTTGARLIGATVNGTGSLLMRAERVGSDTLLAQIVHMVSEAQRSRAPIQRLADVTAGYFVPAVVLAALATLAVWGLFGPEPRLTHAIVNAVAVLIIACPCALGLATPMSIMVGTGRGAQAGVLIKNAEALETMEKVNTLVVDKTGTLTEGKPKLTSVIPLAGFDEGEVLRLGASLERASEHPLAAAIVAGAQEKGLTLVAVSEFRSITGKGVMGTVEGRPVALGNPKLFEEMNIDAGELTARAEALRSDGQTVMLLAIDGKAAGLIGVADPVKDSTAEAIRALHDEGVQVIMLTGDNRVTAEAVARKLGIDRIEAEVLPEQKSAIVKQLQTQGRIVAMAGDGINDAPALAQAQVGIAMGSGTDVAMESAGITLIKGDLRGIVRALRLSRATMRNIRQNLFFAFIYNVIGIPVAAGVLYPFFGLLLSPIIAAAAMSFSSVSVIANALRLNRVDL</sequence>
<evidence type="ECO:0000256" key="7">
    <source>
        <dbReference type="ARBA" id="ARBA00022840"/>
    </source>
</evidence>
<feature type="transmembrane region" description="Helical" evidence="11">
    <location>
        <begin position="430"/>
        <end position="453"/>
    </location>
</feature>
<feature type="transmembrane region" description="Helical" evidence="11">
    <location>
        <begin position="746"/>
        <end position="765"/>
    </location>
</feature>
<dbReference type="InterPro" id="IPR059000">
    <property type="entry name" value="ATPase_P-type_domA"/>
</dbReference>
<dbReference type="Gene3D" id="2.70.150.10">
    <property type="entry name" value="Calcium-transporting ATPase, cytoplasmic transduction domain A"/>
    <property type="match status" value="1"/>
</dbReference>
<evidence type="ECO:0000259" key="12">
    <source>
        <dbReference type="SMART" id="SM00746"/>
    </source>
</evidence>
<evidence type="ECO:0000256" key="11">
    <source>
        <dbReference type="SAM" id="Phobius"/>
    </source>
</evidence>
<dbReference type="EMBL" id="MLJW01000116">
    <property type="protein sequence ID" value="OIQ98650.1"/>
    <property type="molecule type" value="Genomic_DNA"/>
</dbReference>
<dbReference type="GO" id="GO:0016887">
    <property type="term" value="F:ATP hydrolysis activity"/>
    <property type="evidence" value="ECO:0007669"/>
    <property type="project" value="InterPro"/>
</dbReference>
<dbReference type="GO" id="GO:0005524">
    <property type="term" value="F:ATP binding"/>
    <property type="evidence" value="ECO:0007669"/>
    <property type="project" value="UniProtKB-KW"/>
</dbReference>
<dbReference type="SUPFAM" id="SSF81665">
    <property type="entry name" value="Calcium ATPase, transmembrane domain M"/>
    <property type="match status" value="1"/>
</dbReference>
<proteinExistence type="inferred from homology"/>
<reference evidence="13" key="1">
    <citation type="submission" date="2016-10" db="EMBL/GenBank/DDBJ databases">
        <title>Sequence of Gallionella enrichment culture.</title>
        <authorList>
            <person name="Poehlein A."/>
            <person name="Muehling M."/>
            <person name="Daniel R."/>
        </authorList>
    </citation>
    <scope>NUCLEOTIDE SEQUENCE</scope>
</reference>
<evidence type="ECO:0000256" key="8">
    <source>
        <dbReference type="ARBA" id="ARBA00022967"/>
    </source>
</evidence>
<dbReference type="GO" id="GO:0016491">
    <property type="term" value="F:oxidoreductase activity"/>
    <property type="evidence" value="ECO:0007669"/>
    <property type="project" value="InterPro"/>
</dbReference>
<dbReference type="InterPro" id="IPR008250">
    <property type="entry name" value="ATPase_P-typ_transduc_dom_A_sf"/>
</dbReference>
<dbReference type="InterPro" id="IPR011017">
    <property type="entry name" value="TRASH_dom"/>
</dbReference>
<dbReference type="Gene3D" id="3.40.50.1000">
    <property type="entry name" value="HAD superfamily/HAD-like"/>
    <property type="match status" value="1"/>
</dbReference>
<dbReference type="InterPro" id="IPR012348">
    <property type="entry name" value="RNR-like"/>
</dbReference>
<dbReference type="PANTHER" id="PTHR43520">
    <property type="entry name" value="ATP7, ISOFORM B"/>
    <property type="match status" value="1"/>
</dbReference>
<feature type="transmembrane region" description="Helical" evidence="11">
    <location>
        <begin position="176"/>
        <end position="197"/>
    </location>
</feature>
<feature type="transmembrane region" description="Helical" evidence="11">
    <location>
        <begin position="146"/>
        <end position="164"/>
    </location>
</feature>
<evidence type="ECO:0000256" key="2">
    <source>
        <dbReference type="ARBA" id="ARBA00006024"/>
    </source>
</evidence>
<dbReference type="GO" id="GO:0055070">
    <property type="term" value="P:copper ion homeostasis"/>
    <property type="evidence" value="ECO:0007669"/>
    <property type="project" value="TreeGrafter"/>
</dbReference>
<dbReference type="InterPro" id="IPR023298">
    <property type="entry name" value="ATPase_P-typ_TM_dom_sf"/>
</dbReference>
<name>A0A1J5RSJ5_9ZZZZ</name>
<dbReference type="SFLD" id="SFLDG00002">
    <property type="entry name" value="C1.7:_P-type_atpase_like"/>
    <property type="match status" value="1"/>
</dbReference>
<dbReference type="Pfam" id="PF00702">
    <property type="entry name" value="Hydrolase"/>
    <property type="match status" value="1"/>
</dbReference>
<evidence type="ECO:0000256" key="4">
    <source>
        <dbReference type="ARBA" id="ARBA00022692"/>
    </source>
</evidence>
<dbReference type="Pfam" id="PF00122">
    <property type="entry name" value="E1-E2_ATPase"/>
    <property type="match status" value="1"/>
</dbReference>
<dbReference type="SUPFAM" id="SSF47240">
    <property type="entry name" value="Ferritin-like"/>
    <property type="match status" value="1"/>
</dbReference>
<dbReference type="PRINTS" id="PR00943">
    <property type="entry name" value="CUATPASE"/>
</dbReference>
<dbReference type="NCBIfam" id="TIGR01511">
    <property type="entry name" value="ATPase-IB1_Cu"/>
    <property type="match status" value="1"/>
</dbReference>
<evidence type="ECO:0000256" key="5">
    <source>
        <dbReference type="ARBA" id="ARBA00022723"/>
    </source>
</evidence>
<evidence type="ECO:0000313" key="13">
    <source>
        <dbReference type="EMBL" id="OIQ98650.1"/>
    </source>
</evidence>
<keyword evidence="8" id="KW-1278">Translocase</keyword>
<evidence type="ECO:0000256" key="3">
    <source>
        <dbReference type="ARBA" id="ARBA00022475"/>
    </source>
</evidence>
<gene>
    <name evidence="13" type="primary">silP_4</name>
    <name evidence="13" type="ORF">GALL_193080</name>
</gene>
<dbReference type="InterPro" id="IPR018303">
    <property type="entry name" value="ATPase_P-typ_P_site"/>
</dbReference>
<dbReference type="Pfam" id="PF19335">
    <property type="entry name" value="HMBD"/>
    <property type="match status" value="2"/>
</dbReference>
<evidence type="ECO:0000256" key="6">
    <source>
        <dbReference type="ARBA" id="ARBA00022741"/>
    </source>
</evidence>
<feature type="transmembrane region" description="Helical" evidence="11">
    <location>
        <begin position="247"/>
        <end position="266"/>
    </location>
</feature>
<dbReference type="InterPro" id="IPR045800">
    <property type="entry name" value="HMBD"/>
</dbReference>
<feature type="transmembrane region" description="Helical" evidence="11">
    <location>
        <begin position="209"/>
        <end position="235"/>
    </location>
</feature>
<feature type="transmembrane region" description="Helical" evidence="11">
    <location>
        <begin position="398"/>
        <end position="424"/>
    </location>
</feature>
<keyword evidence="6" id="KW-0547">Nucleotide-binding</keyword>
<dbReference type="GO" id="GO:0005886">
    <property type="term" value="C:plasma membrane"/>
    <property type="evidence" value="ECO:0007669"/>
    <property type="project" value="UniProtKB-SubCell"/>
</dbReference>
<dbReference type="InterPro" id="IPR036412">
    <property type="entry name" value="HAD-like_sf"/>
</dbReference>
<dbReference type="InterPro" id="IPR027256">
    <property type="entry name" value="P-typ_ATPase_IB"/>
</dbReference>
<dbReference type="FunFam" id="2.70.150.10:FF:000020">
    <property type="entry name" value="Copper-exporting P-type ATPase A"/>
    <property type="match status" value="1"/>
</dbReference>
<dbReference type="InterPro" id="IPR001757">
    <property type="entry name" value="P_typ_ATPase"/>
</dbReference>
<comment type="similarity">
    <text evidence="2">Belongs to the cation transport ATPase (P-type) (TC 3.A.3) family. Type IB subfamily.</text>
</comment>
<dbReference type="Gene3D" id="3.40.1110.10">
    <property type="entry name" value="Calcium-transporting ATPase, cytoplasmic domain N"/>
    <property type="match status" value="1"/>
</dbReference>
<keyword evidence="13" id="KW-0378">Hydrolase</keyword>
<dbReference type="InterPro" id="IPR009078">
    <property type="entry name" value="Ferritin-like_SF"/>
</dbReference>
<feature type="transmembrane region" description="Helical" evidence="11">
    <location>
        <begin position="771"/>
        <end position="793"/>
    </location>
</feature>
<evidence type="ECO:0000256" key="10">
    <source>
        <dbReference type="ARBA" id="ARBA00023136"/>
    </source>
</evidence>
<comment type="caution">
    <text evidence="13">The sequence shown here is derived from an EMBL/GenBank/DDBJ whole genome shotgun (WGS) entry which is preliminary data.</text>
</comment>
<dbReference type="NCBIfam" id="TIGR01494">
    <property type="entry name" value="ATPase_P-type"/>
    <property type="match status" value="1"/>
</dbReference>
<evidence type="ECO:0000256" key="1">
    <source>
        <dbReference type="ARBA" id="ARBA00004651"/>
    </source>
</evidence>
<dbReference type="NCBIfam" id="TIGR01525">
    <property type="entry name" value="ATPase-IB_hvy"/>
    <property type="match status" value="1"/>
</dbReference>
<dbReference type="EC" id="3.6.3.53" evidence="13"/>
<dbReference type="SUPFAM" id="SSF81653">
    <property type="entry name" value="Calcium ATPase, transduction domain A"/>
    <property type="match status" value="1"/>
</dbReference>
<keyword evidence="9 11" id="KW-1133">Transmembrane helix</keyword>
<feature type="domain" description="TRASH" evidence="12">
    <location>
        <begin position="7"/>
        <end position="45"/>
    </location>
</feature>
<dbReference type="InterPro" id="IPR007029">
    <property type="entry name" value="YHS_dom"/>
</dbReference>
<protein>
    <submittedName>
        <fullName evidence="13">Silver exporting P-type ATPase</fullName>
        <ecNumber evidence="13">3.6.3.53</ecNumber>
    </submittedName>
</protein>
<dbReference type="InterPro" id="IPR023299">
    <property type="entry name" value="ATPase_P-typ_cyto_dom_N"/>
</dbReference>
<dbReference type="AlphaFoldDB" id="A0A1J5RSJ5"/>
<accession>A0A1J5RSJ5</accession>